<dbReference type="EMBL" id="CM007900">
    <property type="protein sequence ID" value="OTG09078.1"/>
    <property type="molecule type" value="Genomic_DNA"/>
</dbReference>
<protein>
    <submittedName>
        <fullName evidence="1">Uncharacterized protein</fullName>
    </submittedName>
</protein>
<proteinExistence type="predicted"/>
<dbReference type="AlphaFoldDB" id="A0A251TDD8"/>
<keyword evidence="2" id="KW-1185">Reference proteome</keyword>
<dbReference type="InParanoid" id="A0A251TDD8"/>
<gene>
    <name evidence="1" type="ORF">HannXRQ_Chr11g0348971</name>
</gene>
<evidence type="ECO:0000313" key="1">
    <source>
        <dbReference type="EMBL" id="OTG09078.1"/>
    </source>
</evidence>
<evidence type="ECO:0000313" key="2">
    <source>
        <dbReference type="Proteomes" id="UP000215914"/>
    </source>
</evidence>
<accession>A0A251TDD8</accession>
<name>A0A251TDD8_HELAN</name>
<organism evidence="1 2">
    <name type="scientific">Helianthus annuus</name>
    <name type="common">Common sunflower</name>
    <dbReference type="NCBI Taxonomy" id="4232"/>
    <lineage>
        <taxon>Eukaryota</taxon>
        <taxon>Viridiplantae</taxon>
        <taxon>Streptophyta</taxon>
        <taxon>Embryophyta</taxon>
        <taxon>Tracheophyta</taxon>
        <taxon>Spermatophyta</taxon>
        <taxon>Magnoliopsida</taxon>
        <taxon>eudicotyledons</taxon>
        <taxon>Gunneridae</taxon>
        <taxon>Pentapetalae</taxon>
        <taxon>asterids</taxon>
        <taxon>campanulids</taxon>
        <taxon>Asterales</taxon>
        <taxon>Asteraceae</taxon>
        <taxon>Asteroideae</taxon>
        <taxon>Heliantheae alliance</taxon>
        <taxon>Heliantheae</taxon>
        <taxon>Helianthus</taxon>
    </lineage>
</organism>
<sequence>MKSQPFKLPKITAMIAVQGGSRWFFLLAFFSAHIPTSIHKTRADDYQLNNFLFQK</sequence>
<reference evidence="2" key="1">
    <citation type="journal article" date="2017" name="Nature">
        <title>The sunflower genome provides insights into oil metabolism, flowering and Asterid evolution.</title>
        <authorList>
            <person name="Badouin H."/>
            <person name="Gouzy J."/>
            <person name="Grassa C.J."/>
            <person name="Murat F."/>
            <person name="Staton S.E."/>
            <person name="Cottret L."/>
            <person name="Lelandais-Briere C."/>
            <person name="Owens G.L."/>
            <person name="Carrere S."/>
            <person name="Mayjonade B."/>
            <person name="Legrand L."/>
            <person name="Gill N."/>
            <person name="Kane N.C."/>
            <person name="Bowers J.E."/>
            <person name="Hubner S."/>
            <person name="Bellec A."/>
            <person name="Berard A."/>
            <person name="Berges H."/>
            <person name="Blanchet N."/>
            <person name="Boniface M.C."/>
            <person name="Brunel D."/>
            <person name="Catrice O."/>
            <person name="Chaidir N."/>
            <person name="Claudel C."/>
            <person name="Donnadieu C."/>
            <person name="Faraut T."/>
            <person name="Fievet G."/>
            <person name="Helmstetter N."/>
            <person name="King M."/>
            <person name="Knapp S.J."/>
            <person name="Lai Z."/>
            <person name="Le Paslier M.C."/>
            <person name="Lippi Y."/>
            <person name="Lorenzon L."/>
            <person name="Mandel J.R."/>
            <person name="Marage G."/>
            <person name="Marchand G."/>
            <person name="Marquand E."/>
            <person name="Bret-Mestries E."/>
            <person name="Morien E."/>
            <person name="Nambeesan S."/>
            <person name="Nguyen T."/>
            <person name="Pegot-Espagnet P."/>
            <person name="Pouilly N."/>
            <person name="Raftis F."/>
            <person name="Sallet E."/>
            <person name="Schiex T."/>
            <person name="Thomas J."/>
            <person name="Vandecasteele C."/>
            <person name="Vares D."/>
            <person name="Vear F."/>
            <person name="Vautrin S."/>
            <person name="Crespi M."/>
            <person name="Mangin B."/>
            <person name="Burke J.M."/>
            <person name="Salse J."/>
            <person name="Munos S."/>
            <person name="Vincourt P."/>
            <person name="Rieseberg L.H."/>
            <person name="Langlade N.B."/>
        </authorList>
    </citation>
    <scope>NUCLEOTIDE SEQUENCE [LARGE SCALE GENOMIC DNA]</scope>
    <source>
        <strain evidence="2">cv. SF193</strain>
    </source>
</reference>
<dbReference type="Proteomes" id="UP000215914">
    <property type="component" value="Chromosome 11"/>
</dbReference>